<keyword evidence="1" id="KW-1133">Transmembrane helix</keyword>
<gene>
    <name evidence="2" type="ORF">FHX72_002637</name>
</gene>
<name>A0A7W4UQ02_9MICO</name>
<evidence type="ECO:0000313" key="2">
    <source>
        <dbReference type="EMBL" id="MBB2958491.1"/>
    </source>
</evidence>
<comment type="caution">
    <text evidence="2">The sequence shown here is derived from an EMBL/GenBank/DDBJ whole genome shotgun (WGS) entry which is preliminary data.</text>
</comment>
<accession>A0A7W4UQ02</accession>
<reference evidence="2 3" key="1">
    <citation type="submission" date="2020-08" db="EMBL/GenBank/DDBJ databases">
        <title>Sequencing the genomes of 1000 actinobacteria strains.</title>
        <authorList>
            <person name="Klenk H.-P."/>
        </authorList>
    </citation>
    <scope>NUCLEOTIDE SEQUENCE [LARGE SCALE GENOMIC DNA]</scope>
    <source>
        <strain evidence="2 3">DSM 20419</strain>
    </source>
</reference>
<dbReference type="Proteomes" id="UP000545286">
    <property type="component" value="Unassembled WGS sequence"/>
</dbReference>
<dbReference type="AlphaFoldDB" id="A0A7W4UQ02"/>
<keyword evidence="3" id="KW-1185">Reference proteome</keyword>
<dbReference type="EMBL" id="JACHWJ010000004">
    <property type="protein sequence ID" value="MBB2958491.1"/>
    <property type="molecule type" value="Genomic_DNA"/>
</dbReference>
<dbReference type="InterPro" id="IPR006311">
    <property type="entry name" value="TAT_signal"/>
</dbReference>
<keyword evidence="1" id="KW-0472">Membrane</keyword>
<feature type="transmembrane region" description="Helical" evidence="1">
    <location>
        <begin position="21"/>
        <end position="42"/>
    </location>
</feature>
<evidence type="ECO:0000313" key="3">
    <source>
        <dbReference type="Proteomes" id="UP000545286"/>
    </source>
</evidence>
<evidence type="ECO:0000256" key="1">
    <source>
        <dbReference type="SAM" id="Phobius"/>
    </source>
</evidence>
<organism evidence="2 3">
    <name type="scientific">Pseudoclavibacter helvolus</name>
    <dbReference type="NCBI Taxonomy" id="255205"/>
    <lineage>
        <taxon>Bacteria</taxon>
        <taxon>Bacillati</taxon>
        <taxon>Actinomycetota</taxon>
        <taxon>Actinomycetes</taxon>
        <taxon>Micrococcales</taxon>
        <taxon>Microbacteriaceae</taxon>
        <taxon>Pseudoclavibacter</taxon>
    </lineage>
</organism>
<proteinExistence type="predicted"/>
<protein>
    <submittedName>
        <fullName evidence="2">Uncharacterized protein</fullName>
    </submittedName>
</protein>
<keyword evidence="1" id="KW-0812">Transmembrane</keyword>
<sequence length="218" mass="22165">MTQLETSKRNQTSSRRTLLKAAAWATPVITIAVAAPLAAASINDASLALQQQANNGSFPNDLESSGTTFPIPISFNRPGQLRLINGPGVISGPLTGTVTVAFLSSSNLSALGGNVTLRGFGPTAIQGATMGAITKSTVFVKDDGGGDIFATNVTRAFTLTAAQINGNVDFASTITWGVTVASGSALPTGGSVTYSVTVTLNSPLGSFDPAVGQLTRTF</sequence>
<dbReference type="PROSITE" id="PS51318">
    <property type="entry name" value="TAT"/>
    <property type="match status" value="1"/>
</dbReference>
<dbReference type="RefSeq" id="WP_183625610.1">
    <property type="nucleotide sequence ID" value="NZ_JACHWJ010000004.1"/>
</dbReference>